<keyword evidence="2 4" id="KW-0472">Membrane</keyword>
<dbReference type="SUPFAM" id="SSF103088">
    <property type="entry name" value="OmpA-like"/>
    <property type="match status" value="1"/>
</dbReference>
<feature type="signal peptide" evidence="6">
    <location>
        <begin position="1"/>
        <end position="23"/>
    </location>
</feature>
<comment type="subcellular location">
    <subcellularLocation>
        <location evidence="1">Cell outer membrane</location>
    </subcellularLocation>
</comment>
<dbReference type="InterPro" id="IPR036737">
    <property type="entry name" value="OmpA-like_sf"/>
</dbReference>
<dbReference type="CDD" id="cd07185">
    <property type="entry name" value="OmpA_C-like"/>
    <property type="match status" value="1"/>
</dbReference>
<dbReference type="PROSITE" id="PS51123">
    <property type="entry name" value="OMPA_2"/>
    <property type="match status" value="1"/>
</dbReference>
<dbReference type="Pfam" id="PF00691">
    <property type="entry name" value="OmpA"/>
    <property type="match status" value="1"/>
</dbReference>
<feature type="region of interest" description="Disordered" evidence="5">
    <location>
        <begin position="143"/>
        <end position="185"/>
    </location>
</feature>
<feature type="compositionally biased region" description="Basic and acidic residues" evidence="5">
    <location>
        <begin position="147"/>
        <end position="185"/>
    </location>
</feature>
<accession>A0A4R4PAG1</accession>
<feature type="chain" id="PRO_5020871797" evidence="6">
    <location>
        <begin position="24"/>
        <end position="185"/>
    </location>
</feature>
<gene>
    <name evidence="8" type="ORF">E1284_07525</name>
</gene>
<evidence type="ECO:0000313" key="9">
    <source>
        <dbReference type="Proteomes" id="UP000295431"/>
    </source>
</evidence>
<name>A0A4R4PAG1_9ACTN</name>
<protein>
    <submittedName>
        <fullName evidence="8">OmpA family protein</fullName>
    </submittedName>
</protein>
<evidence type="ECO:0000256" key="1">
    <source>
        <dbReference type="ARBA" id="ARBA00004442"/>
    </source>
</evidence>
<proteinExistence type="predicted"/>
<reference evidence="8 9" key="1">
    <citation type="submission" date="2019-03" db="EMBL/GenBank/DDBJ databases">
        <title>Draft genome sequences of novel Actinobacteria.</title>
        <authorList>
            <person name="Sahin N."/>
            <person name="Ay H."/>
            <person name="Saygin H."/>
        </authorList>
    </citation>
    <scope>NUCLEOTIDE SEQUENCE [LARGE SCALE GENOMIC DNA]</scope>
    <source>
        <strain evidence="8 9">DSM 45347</strain>
    </source>
</reference>
<dbReference type="GO" id="GO:0009279">
    <property type="term" value="C:cell outer membrane"/>
    <property type="evidence" value="ECO:0007669"/>
    <property type="project" value="UniProtKB-SubCell"/>
</dbReference>
<evidence type="ECO:0000256" key="2">
    <source>
        <dbReference type="ARBA" id="ARBA00023136"/>
    </source>
</evidence>
<feature type="domain" description="OmpA-like" evidence="7">
    <location>
        <begin position="64"/>
        <end position="185"/>
    </location>
</feature>
<dbReference type="EMBL" id="SMJW01000024">
    <property type="protein sequence ID" value="TDC18040.1"/>
    <property type="molecule type" value="Genomic_DNA"/>
</dbReference>
<evidence type="ECO:0000259" key="7">
    <source>
        <dbReference type="PROSITE" id="PS51123"/>
    </source>
</evidence>
<evidence type="ECO:0000256" key="6">
    <source>
        <dbReference type="SAM" id="SignalP"/>
    </source>
</evidence>
<dbReference type="Gene3D" id="3.30.1330.60">
    <property type="entry name" value="OmpA-like domain"/>
    <property type="match status" value="1"/>
</dbReference>
<evidence type="ECO:0000256" key="5">
    <source>
        <dbReference type="SAM" id="MobiDB-lite"/>
    </source>
</evidence>
<organism evidence="8 9">
    <name type="scientific">Actinomadura bangladeshensis</name>
    <dbReference type="NCBI Taxonomy" id="453573"/>
    <lineage>
        <taxon>Bacteria</taxon>
        <taxon>Bacillati</taxon>
        <taxon>Actinomycetota</taxon>
        <taxon>Actinomycetes</taxon>
        <taxon>Streptosporangiales</taxon>
        <taxon>Thermomonosporaceae</taxon>
        <taxon>Actinomadura</taxon>
    </lineage>
</organism>
<evidence type="ECO:0000256" key="4">
    <source>
        <dbReference type="PROSITE-ProRule" id="PRU00473"/>
    </source>
</evidence>
<comment type="caution">
    <text evidence="8">The sequence shown here is derived from an EMBL/GenBank/DDBJ whole genome shotgun (WGS) entry which is preliminary data.</text>
</comment>
<evidence type="ECO:0000313" key="8">
    <source>
        <dbReference type="EMBL" id="TDC18040.1"/>
    </source>
</evidence>
<dbReference type="InterPro" id="IPR006664">
    <property type="entry name" value="OMP_bac"/>
</dbReference>
<evidence type="ECO:0000256" key="3">
    <source>
        <dbReference type="ARBA" id="ARBA00023237"/>
    </source>
</evidence>
<dbReference type="PANTHER" id="PTHR30329">
    <property type="entry name" value="STATOR ELEMENT OF FLAGELLAR MOTOR COMPLEX"/>
    <property type="match status" value="1"/>
</dbReference>
<sequence>MRRPAIITGVLALALTVPATAGADPGVPHENLAKSVRSIDTGRAVHGIDLSKAVVALEEEHTDGEQVTVRLSADVLFDFGKAVLTPAARRRIAGLAPRLRDAKGTVQVAGHSDSIGDEAYNLSLSEQRAKAVESELRQALQGTPLRIEARGYGETKPLTPEEKNGKDDPEARAENRRVEITYDKP</sequence>
<keyword evidence="3" id="KW-0998">Cell outer membrane</keyword>
<keyword evidence="9" id="KW-1185">Reference proteome</keyword>
<dbReference type="InterPro" id="IPR050330">
    <property type="entry name" value="Bact_OuterMem_StrucFunc"/>
</dbReference>
<dbReference type="Proteomes" id="UP000295431">
    <property type="component" value="Unassembled WGS sequence"/>
</dbReference>
<dbReference type="InterPro" id="IPR006665">
    <property type="entry name" value="OmpA-like"/>
</dbReference>
<keyword evidence="6" id="KW-0732">Signal</keyword>
<dbReference type="PANTHER" id="PTHR30329:SF21">
    <property type="entry name" value="LIPOPROTEIN YIAD-RELATED"/>
    <property type="match status" value="1"/>
</dbReference>
<dbReference type="OrthoDB" id="5166631at2"/>
<dbReference type="PRINTS" id="PR01021">
    <property type="entry name" value="OMPADOMAIN"/>
</dbReference>
<dbReference type="RefSeq" id="WP_131938269.1">
    <property type="nucleotide sequence ID" value="NZ_BAAAMX010000001.1"/>
</dbReference>
<dbReference type="AlphaFoldDB" id="A0A4R4PAG1"/>